<name>A0A6A4HVI0_9AGAR</name>
<dbReference type="AlphaFoldDB" id="A0A6A4HVI0"/>
<evidence type="ECO:0008006" key="3">
    <source>
        <dbReference type="Google" id="ProtNLM"/>
    </source>
</evidence>
<evidence type="ECO:0000313" key="1">
    <source>
        <dbReference type="EMBL" id="KAE9402469.1"/>
    </source>
</evidence>
<gene>
    <name evidence="1" type="ORF">BT96DRAFT_816514</name>
</gene>
<reference evidence="1" key="1">
    <citation type="journal article" date="2019" name="Environ. Microbiol.">
        <title>Fungal ecological strategies reflected in gene transcription - a case study of two litter decomposers.</title>
        <authorList>
            <person name="Barbi F."/>
            <person name="Kohler A."/>
            <person name="Barry K."/>
            <person name="Baskaran P."/>
            <person name="Daum C."/>
            <person name="Fauchery L."/>
            <person name="Ihrmark K."/>
            <person name="Kuo A."/>
            <person name="LaButti K."/>
            <person name="Lipzen A."/>
            <person name="Morin E."/>
            <person name="Grigoriev I.V."/>
            <person name="Henrissat B."/>
            <person name="Lindahl B."/>
            <person name="Martin F."/>
        </authorList>
    </citation>
    <scope>NUCLEOTIDE SEQUENCE</scope>
    <source>
        <strain evidence="1">JB14</strain>
    </source>
</reference>
<dbReference type="EMBL" id="ML769434">
    <property type="protein sequence ID" value="KAE9402469.1"/>
    <property type="molecule type" value="Genomic_DNA"/>
</dbReference>
<organism evidence="1 2">
    <name type="scientific">Gymnopus androsaceus JB14</name>
    <dbReference type="NCBI Taxonomy" id="1447944"/>
    <lineage>
        <taxon>Eukaryota</taxon>
        <taxon>Fungi</taxon>
        <taxon>Dikarya</taxon>
        <taxon>Basidiomycota</taxon>
        <taxon>Agaricomycotina</taxon>
        <taxon>Agaricomycetes</taxon>
        <taxon>Agaricomycetidae</taxon>
        <taxon>Agaricales</taxon>
        <taxon>Marasmiineae</taxon>
        <taxon>Omphalotaceae</taxon>
        <taxon>Gymnopus</taxon>
    </lineage>
</organism>
<dbReference type="Proteomes" id="UP000799118">
    <property type="component" value="Unassembled WGS sequence"/>
</dbReference>
<accession>A0A6A4HVI0</accession>
<protein>
    <recommendedName>
        <fullName evidence="3">Tc1-like transposase DDE domain-containing protein</fullName>
    </recommendedName>
</protein>
<evidence type="ECO:0000313" key="2">
    <source>
        <dbReference type="Proteomes" id="UP000799118"/>
    </source>
</evidence>
<dbReference type="OrthoDB" id="3264182at2759"/>
<proteinExistence type="predicted"/>
<sequence length="78" mass="8964">MPLLFLDEIHDHLWNHHYIDASLSTISRTLQGIGMSSKKVTQYALQQNNTLCTVWVAENGNIPKEYVVWLDESGIEHL</sequence>
<keyword evidence="2" id="KW-1185">Reference proteome</keyword>